<reference evidence="2 3" key="1">
    <citation type="submission" date="2017-06" db="EMBL/GenBank/DDBJ databases">
        <title>Novel microbial phyla capable of carbon fixation and sulfur reduction in deep-sea sediments.</title>
        <authorList>
            <person name="Huang J."/>
            <person name="Baker B."/>
            <person name="Wang Y."/>
        </authorList>
    </citation>
    <scope>NUCLEOTIDE SEQUENCE [LARGE SCALE GENOMIC DNA]</scope>
    <source>
        <strain evidence="2">B3_TA06</strain>
    </source>
</reference>
<accession>A0A532V431</accession>
<dbReference type="AlphaFoldDB" id="A0A532V431"/>
<evidence type="ECO:0000313" key="2">
    <source>
        <dbReference type="EMBL" id="TKJ41919.1"/>
    </source>
</evidence>
<protein>
    <recommendedName>
        <fullName evidence="1">Antitoxin SocA-like Panacea domain-containing protein</fullName>
    </recommendedName>
</protein>
<gene>
    <name evidence="2" type="ORF">CEE36_07640</name>
</gene>
<dbReference type="EMBL" id="NJBO01000012">
    <property type="protein sequence ID" value="TKJ41919.1"/>
    <property type="molecule type" value="Genomic_DNA"/>
</dbReference>
<organism evidence="2 3">
    <name type="scientific">candidate division TA06 bacterium B3_TA06</name>
    <dbReference type="NCBI Taxonomy" id="2012487"/>
    <lineage>
        <taxon>Bacteria</taxon>
        <taxon>Bacteria division TA06</taxon>
    </lineage>
</organism>
<dbReference type="Pfam" id="PF13274">
    <property type="entry name" value="SocA_Panacea"/>
    <property type="match status" value="1"/>
</dbReference>
<evidence type="ECO:0000313" key="3">
    <source>
        <dbReference type="Proteomes" id="UP000317778"/>
    </source>
</evidence>
<name>A0A532V431_UNCT6</name>
<dbReference type="InterPro" id="IPR025272">
    <property type="entry name" value="SocA_Panacea"/>
</dbReference>
<dbReference type="Proteomes" id="UP000317778">
    <property type="component" value="Unassembled WGS sequence"/>
</dbReference>
<evidence type="ECO:0000259" key="1">
    <source>
        <dbReference type="Pfam" id="PF13274"/>
    </source>
</evidence>
<feature type="domain" description="Antitoxin SocA-like Panacea" evidence="1">
    <location>
        <begin position="30"/>
        <end position="133"/>
    </location>
</feature>
<sequence>MSGTLPAKMVNTILFFLHEANNRKLGKVKLAKLLFFADLKAYKATNEPITGIDYLRMNLGPMPAGFDKVLDSMQRARLIRKGRRNQTPFLPAKPYDLSVFSETEQKVLRSVAKEFLSCSTEMVIYLSHQNYAWIHLLPRSYVSLELASLDSEEEVKELIAIANKLTATEIIEGSPELLASFKRGIEDARRGKLYPVDSLFE</sequence>
<proteinExistence type="predicted"/>
<comment type="caution">
    <text evidence="2">The sequence shown here is derived from an EMBL/GenBank/DDBJ whole genome shotgun (WGS) entry which is preliminary data.</text>
</comment>